<organism evidence="2 3">
    <name type="scientific">Sphingobacterium wenxiniae</name>
    <dbReference type="NCBI Taxonomy" id="683125"/>
    <lineage>
        <taxon>Bacteria</taxon>
        <taxon>Pseudomonadati</taxon>
        <taxon>Bacteroidota</taxon>
        <taxon>Sphingobacteriia</taxon>
        <taxon>Sphingobacteriales</taxon>
        <taxon>Sphingobacteriaceae</taxon>
        <taxon>Sphingobacterium</taxon>
    </lineage>
</organism>
<keyword evidence="1" id="KW-0472">Membrane</keyword>
<keyword evidence="3" id="KW-1185">Reference proteome</keyword>
<dbReference type="RefSeq" id="WP_093365653.1">
    <property type="nucleotide sequence ID" value="NZ_FOZZ01000006.1"/>
</dbReference>
<feature type="transmembrane region" description="Helical" evidence="1">
    <location>
        <begin position="416"/>
        <end position="435"/>
    </location>
</feature>
<dbReference type="OrthoDB" id="1123511at2"/>
<evidence type="ECO:0000313" key="3">
    <source>
        <dbReference type="Proteomes" id="UP000198785"/>
    </source>
</evidence>
<name>A0A1I6TH92_9SPHI</name>
<evidence type="ECO:0008006" key="4">
    <source>
        <dbReference type="Google" id="ProtNLM"/>
    </source>
</evidence>
<dbReference type="Proteomes" id="UP000198785">
    <property type="component" value="Unassembled WGS sequence"/>
</dbReference>
<feature type="transmembrane region" description="Helical" evidence="1">
    <location>
        <begin position="380"/>
        <end position="404"/>
    </location>
</feature>
<dbReference type="EMBL" id="FOZZ01000006">
    <property type="protein sequence ID" value="SFS88553.1"/>
    <property type="molecule type" value="Genomic_DNA"/>
</dbReference>
<proteinExistence type="predicted"/>
<keyword evidence="1" id="KW-1133">Transmembrane helix</keyword>
<gene>
    <name evidence="2" type="ORF">SAMN05660206_106149</name>
</gene>
<dbReference type="AlphaFoldDB" id="A0A1I6TH92"/>
<keyword evidence="1" id="KW-0812">Transmembrane</keyword>
<protein>
    <recommendedName>
        <fullName evidence="4">CorA-like Mg2+ transporter protein</fullName>
    </recommendedName>
</protein>
<reference evidence="2 3" key="1">
    <citation type="submission" date="2016-10" db="EMBL/GenBank/DDBJ databases">
        <authorList>
            <person name="de Groot N.N."/>
        </authorList>
    </citation>
    <scope>NUCLEOTIDE SEQUENCE [LARGE SCALE GENOMIC DNA]</scope>
    <source>
        <strain evidence="2 3">DSM 22789</strain>
    </source>
</reference>
<evidence type="ECO:0000313" key="2">
    <source>
        <dbReference type="EMBL" id="SFS88553.1"/>
    </source>
</evidence>
<sequence>MGWLKSIIGSYKSTLSRDMKINNQIVIFSGLFSYSVWEKSLIQKRTYYKKAKFNTDLVDIIKSQYYPVFGKFILNDSPNDYLEIESSSTYTFDVVDISGTENKQVILEDIKLSFFDDTIGLGIYSFSVKLPENISFAEDIRMLRILRDFESEVRVRSTSYSLREFIQLNILRCEDNVDTAFKMNIDSNSDVFGYSGSKLKSFIAVEIDEFAPRYTIEEALYELGTFTEYLTSKQNVGSHSPSSEYFDSILSNQISVFQNWSALALFDSFILIGKQGYLKKTNTVSTIRGSYFKIFLFNLYSKFYLFKTNSDIETNKRKEITHTLYSFLRNYDISYISFNFLPNLLHEKIRTAFQIHSELNSVRSKIELMESQKKEKETNLINALLFFIAALGIVSVLADLPAVLKNVFNNFNEREATFLGVGLVFIALMALVWYFKIFKSKR</sequence>
<accession>A0A1I6TH92</accession>
<evidence type="ECO:0000256" key="1">
    <source>
        <dbReference type="SAM" id="Phobius"/>
    </source>
</evidence>